<dbReference type="Proteomes" id="UP001235760">
    <property type="component" value="Unassembled WGS sequence"/>
</dbReference>
<dbReference type="InterPro" id="IPR020904">
    <property type="entry name" value="Sc_DH/Rdtase_CS"/>
</dbReference>
<name>A0ABT9G5T6_LEPDI</name>
<dbReference type="PANTHER" id="PTHR45458">
    <property type="entry name" value="SHORT-CHAIN DEHYDROGENASE/REDUCTASE SDR"/>
    <property type="match status" value="1"/>
</dbReference>
<dbReference type="InterPro" id="IPR052184">
    <property type="entry name" value="SDR_enzymes"/>
</dbReference>
<proteinExistence type="predicted"/>
<dbReference type="InterPro" id="IPR036291">
    <property type="entry name" value="NAD(P)-bd_dom_sf"/>
</dbReference>
<dbReference type="RefSeq" id="WP_305750315.1">
    <property type="nucleotide sequence ID" value="NZ_JAUZEE010000007.1"/>
</dbReference>
<gene>
    <name evidence="1" type="ORF">Q8X39_14095</name>
</gene>
<dbReference type="Pfam" id="PF13561">
    <property type="entry name" value="adh_short_C2"/>
    <property type="match status" value="1"/>
</dbReference>
<protein>
    <submittedName>
        <fullName evidence="1">SDR family oxidoreductase</fullName>
    </submittedName>
</protein>
<dbReference type="PANTHER" id="PTHR45458:SF1">
    <property type="entry name" value="SHORT CHAIN DEHYDROGENASE"/>
    <property type="match status" value="1"/>
</dbReference>
<dbReference type="PRINTS" id="PR00081">
    <property type="entry name" value="GDHRDH"/>
</dbReference>
<reference evidence="1 2" key="1">
    <citation type="submission" date="2023-08" db="EMBL/GenBank/DDBJ databases">
        <authorList>
            <person name="Roldan D.M."/>
            <person name="Menes R.J."/>
        </authorList>
    </citation>
    <scope>NUCLEOTIDE SEQUENCE [LARGE SCALE GENOMIC DNA]</scope>
    <source>
        <strain evidence="1 2">CCM 2812</strain>
    </source>
</reference>
<evidence type="ECO:0000313" key="1">
    <source>
        <dbReference type="EMBL" id="MDP4301770.1"/>
    </source>
</evidence>
<organism evidence="1 2">
    <name type="scientific">Leptothrix discophora</name>
    <dbReference type="NCBI Taxonomy" id="89"/>
    <lineage>
        <taxon>Bacteria</taxon>
        <taxon>Pseudomonadati</taxon>
        <taxon>Pseudomonadota</taxon>
        <taxon>Betaproteobacteria</taxon>
        <taxon>Burkholderiales</taxon>
        <taxon>Sphaerotilaceae</taxon>
        <taxon>Leptothrix</taxon>
    </lineage>
</organism>
<dbReference type="Gene3D" id="3.40.50.720">
    <property type="entry name" value="NAD(P)-binding Rossmann-like Domain"/>
    <property type="match status" value="1"/>
</dbReference>
<keyword evidence="2" id="KW-1185">Reference proteome</keyword>
<dbReference type="EMBL" id="JAUZEE010000007">
    <property type="protein sequence ID" value="MDP4301770.1"/>
    <property type="molecule type" value="Genomic_DNA"/>
</dbReference>
<dbReference type="SUPFAM" id="SSF51735">
    <property type="entry name" value="NAD(P)-binding Rossmann-fold domains"/>
    <property type="match status" value="1"/>
</dbReference>
<dbReference type="InterPro" id="IPR002347">
    <property type="entry name" value="SDR_fam"/>
</dbReference>
<dbReference type="PROSITE" id="PS00061">
    <property type="entry name" value="ADH_SHORT"/>
    <property type="match status" value="1"/>
</dbReference>
<sequence>MSSSPTYSPPSPRSRALRTLVIGASRGIGLALAQQAVAAGEQVVATARDESGLMTLGQLGARAIKLDVTLPASVATLAWQLDGAGFDRVFVNAGVFGPRLRTLDSPSVDDFDAVMHANVLGPMQVIPQLVDALAADARLLVMSSTLASIGGRQGPGSWLYSASKAALNSVLKDVALALAGRAICIAAHPGWVRTAMGGPGGQLEPAESAADLRRLLDSLTPADNGGLFNHDGGVLPW</sequence>
<comment type="caution">
    <text evidence="1">The sequence shown here is derived from an EMBL/GenBank/DDBJ whole genome shotgun (WGS) entry which is preliminary data.</text>
</comment>
<accession>A0ABT9G5T6</accession>
<evidence type="ECO:0000313" key="2">
    <source>
        <dbReference type="Proteomes" id="UP001235760"/>
    </source>
</evidence>